<feature type="compositionally biased region" description="Polar residues" evidence="1">
    <location>
        <begin position="155"/>
        <end position="172"/>
    </location>
</feature>
<feature type="region of interest" description="Disordered" evidence="1">
    <location>
        <begin position="1"/>
        <end position="35"/>
    </location>
</feature>
<dbReference type="AlphaFoldDB" id="A0A164M3P0"/>
<protein>
    <submittedName>
        <fullName evidence="2">Uncharacterized protein</fullName>
    </submittedName>
</protein>
<name>A0A164M3P0_9AGAM</name>
<sequence>MSRSPSPDSDFSLPGLEPRENPHRLPKTPLQENPFASNDMVHQWARQLPAHYETDWEEGFEKDEDAGDDLLRDHDAIESLFSLGAMSCISTGPAKDVAPNPLTNVALPPFPLLYPTHPHMLPVPPQIGSPLERDNHIPHHPHPNAVLEDDIDMASQGSKPRNLRVNTGSGPSRKQPPTRRPTPVEEPSPNSTPPQPETHARDPLLAKTLQGISDQLEALRIAHANPPTNVDTPPVVPTPKARTKAPAKPRTALNYAQMVYLKSDIRRFTKSLLGLPERSLACPPSEAIETFKAHRRQGPTAESFTMDYLGPPGSPWNQEASQVFRDAFLVHPGHEHYEREGPMIRYQFLQHFVNTLKLNYEKEHPKKSEEEVKEREDRKRVRSSRDGRRYRLYQRRLKTCLFVVALQRFVPLLQSLGYEGMSEDESGTEAVHTPHDVPRITNDGQKGYAILRSIWRNDDVIMPILRVIDQITISRKFSANGRPQKGNWPHVRIPTSRFSERKHLAERPLILYRPSYLSCLTEHQREDLRIVPLLLEIPPIPEDVKREAKRFEHVRSSLDRPLPSTQ</sequence>
<feature type="region of interest" description="Disordered" evidence="1">
    <location>
        <begin position="124"/>
        <end position="200"/>
    </location>
</feature>
<feature type="compositionally biased region" description="Pro residues" evidence="1">
    <location>
        <begin position="178"/>
        <end position="196"/>
    </location>
</feature>
<dbReference type="Proteomes" id="UP000076722">
    <property type="component" value="Unassembled WGS sequence"/>
</dbReference>
<gene>
    <name evidence="2" type="ORF">SISNIDRAFT_492062</name>
</gene>
<evidence type="ECO:0000313" key="3">
    <source>
        <dbReference type="Proteomes" id="UP000076722"/>
    </source>
</evidence>
<proteinExistence type="predicted"/>
<keyword evidence="3" id="KW-1185">Reference proteome</keyword>
<dbReference type="EMBL" id="KV419553">
    <property type="protein sequence ID" value="KZS86323.1"/>
    <property type="molecule type" value="Genomic_DNA"/>
</dbReference>
<feature type="region of interest" description="Disordered" evidence="1">
    <location>
        <begin position="363"/>
        <end position="384"/>
    </location>
</feature>
<dbReference type="OrthoDB" id="3224221at2759"/>
<evidence type="ECO:0000256" key="1">
    <source>
        <dbReference type="SAM" id="MobiDB-lite"/>
    </source>
</evidence>
<evidence type="ECO:0000313" key="2">
    <source>
        <dbReference type="EMBL" id="KZS86323.1"/>
    </source>
</evidence>
<feature type="region of interest" description="Disordered" evidence="1">
    <location>
        <begin position="225"/>
        <end position="247"/>
    </location>
</feature>
<accession>A0A164M3P0</accession>
<reference evidence="2 3" key="1">
    <citation type="journal article" date="2016" name="Mol. Biol. Evol.">
        <title>Comparative Genomics of Early-Diverging Mushroom-Forming Fungi Provides Insights into the Origins of Lignocellulose Decay Capabilities.</title>
        <authorList>
            <person name="Nagy L.G."/>
            <person name="Riley R."/>
            <person name="Tritt A."/>
            <person name="Adam C."/>
            <person name="Daum C."/>
            <person name="Floudas D."/>
            <person name="Sun H."/>
            <person name="Yadav J.S."/>
            <person name="Pangilinan J."/>
            <person name="Larsson K.H."/>
            <person name="Matsuura K."/>
            <person name="Barry K."/>
            <person name="Labutti K."/>
            <person name="Kuo R."/>
            <person name="Ohm R.A."/>
            <person name="Bhattacharya S.S."/>
            <person name="Shirouzu T."/>
            <person name="Yoshinaga Y."/>
            <person name="Martin F.M."/>
            <person name="Grigoriev I.V."/>
            <person name="Hibbett D.S."/>
        </authorList>
    </citation>
    <scope>NUCLEOTIDE SEQUENCE [LARGE SCALE GENOMIC DNA]</scope>
    <source>
        <strain evidence="2 3">HHB9708</strain>
    </source>
</reference>
<organism evidence="2 3">
    <name type="scientific">Sistotremastrum niveocremeum HHB9708</name>
    <dbReference type="NCBI Taxonomy" id="1314777"/>
    <lineage>
        <taxon>Eukaryota</taxon>
        <taxon>Fungi</taxon>
        <taxon>Dikarya</taxon>
        <taxon>Basidiomycota</taxon>
        <taxon>Agaricomycotina</taxon>
        <taxon>Agaricomycetes</taxon>
        <taxon>Sistotremastrales</taxon>
        <taxon>Sistotremastraceae</taxon>
        <taxon>Sertulicium</taxon>
        <taxon>Sertulicium niveocremeum</taxon>
    </lineage>
</organism>